<feature type="non-terminal residue" evidence="1">
    <location>
        <position position="1"/>
    </location>
</feature>
<protein>
    <submittedName>
        <fullName evidence="1">Uncharacterized protein</fullName>
    </submittedName>
</protein>
<dbReference type="Proteomes" id="UP001186974">
    <property type="component" value="Unassembled WGS sequence"/>
</dbReference>
<comment type="caution">
    <text evidence="1">The sequence shown here is derived from an EMBL/GenBank/DDBJ whole genome shotgun (WGS) entry which is preliminary data.</text>
</comment>
<evidence type="ECO:0000313" key="2">
    <source>
        <dbReference type="Proteomes" id="UP001186974"/>
    </source>
</evidence>
<proteinExistence type="predicted"/>
<accession>A0ACC3D646</accession>
<dbReference type="EMBL" id="JAWDJW010007390">
    <property type="protein sequence ID" value="KAK3062251.1"/>
    <property type="molecule type" value="Genomic_DNA"/>
</dbReference>
<keyword evidence="2" id="KW-1185">Reference proteome</keyword>
<organism evidence="1 2">
    <name type="scientific">Coniosporium uncinatum</name>
    <dbReference type="NCBI Taxonomy" id="93489"/>
    <lineage>
        <taxon>Eukaryota</taxon>
        <taxon>Fungi</taxon>
        <taxon>Dikarya</taxon>
        <taxon>Ascomycota</taxon>
        <taxon>Pezizomycotina</taxon>
        <taxon>Dothideomycetes</taxon>
        <taxon>Dothideomycetes incertae sedis</taxon>
        <taxon>Coniosporium</taxon>
    </lineage>
</organism>
<evidence type="ECO:0000313" key="1">
    <source>
        <dbReference type="EMBL" id="KAK3062251.1"/>
    </source>
</evidence>
<sequence length="67" mass="7102">KSTAGPGTISRSLYAHIPHSSITGIYIGNPVFAQVQIPSLLLLLLLLKVDDDADNSPSPSPQTYPSK</sequence>
<gene>
    <name evidence="1" type="ORF">LTS18_004515</name>
</gene>
<name>A0ACC3D646_9PEZI</name>
<reference evidence="1" key="1">
    <citation type="submission" date="2024-09" db="EMBL/GenBank/DDBJ databases">
        <title>Black Yeasts Isolated from many extreme environments.</title>
        <authorList>
            <person name="Coleine C."/>
            <person name="Stajich J.E."/>
            <person name="Selbmann L."/>
        </authorList>
    </citation>
    <scope>NUCLEOTIDE SEQUENCE</scope>
    <source>
        <strain evidence="1">CCFEE 5737</strain>
    </source>
</reference>